<dbReference type="Gene3D" id="3.40.50.1240">
    <property type="entry name" value="Phosphoglycerate mutase-like"/>
    <property type="match status" value="1"/>
</dbReference>
<proteinExistence type="predicted"/>
<dbReference type="OrthoDB" id="9781415at2"/>
<reference evidence="4 5" key="1">
    <citation type="journal article" date="2015" name="Genome Announc.">
        <title>Draft Genome of the Euendolithic (true boring) Cyanobacterium Mastigocoleus testarum strain BC008.</title>
        <authorList>
            <person name="Guida B.S."/>
            <person name="Garcia-Pichel F."/>
        </authorList>
    </citation>
    <scope>NUCLEOTIDE SEQUENCE [LARGE SCALE GENOMIC DNA]</scope>
    <source>
        <strain evidence="4 5">BC008</strain>
    </source>
</reference>
<evidence type="ECO:0000256" key="2">
    <source>
        <dbReference type="PIRSR" id="PIRSR613078-2"/>
    </source>
</evidence>
<dbReference type="CDD" id="cd07067">
    <property type="entry name" value="HP_PGM_like"/>
    <property type="match status" value="1"/>
</dbReference>
<evidence type="ECO:0000256" key="1">
    <source>
        <dbReference type="PIRSR" id="PIRSR613078-1"/>
    </source>
</evidence>
<dbReference type="SUPFAM" id="SSF53254">
    <property type="entry name" value="Phosphoglycerate mutase-like"/>
    <property type="match status" value="1"/>
</dbReference>
<dbReference type="InterPro" id="IPR001345">
    <property type="entry name" value="PG/BPGM_mutase_AS"/>
</dbReference>
<feature type="active site" description="Proton donor/acceptor" evidence="1">
    <location>
        <position position="102"/>
    </location>
</feature>
<dbReference type="InterPro" id="IPR029033">
    <property type="entry name" value="His_PPase_superfam"/>
</dbReference>
<protein>
    <recommendedName>
        <fullName evidence="6">Phosphoglycerate mutase</fullName>
    </recommendedName>
</protein>
<feature type="binding site" evidence="2">
    <location>
        <position position="73"/>
    </location>
    <ligand>
        <name>substrate</name>
    </ligand>
</feature>
<accession>A0A0V7ZBL5</accession>
<comment type="caution">
    <text evidence="4">The sequence shown here is derived from an EMBL/GenBank/DDBJ whole genome shotgun (WGS) entry which is preliminary data.</text>
</comment>
<dbReference type="Pfam" id="PF00300">
    <property type="entry name" value="His_Phos_1"/>
    <property type="match status" value="1"/>
</dbReference>
<dbReference type="GO" id="GO:0016791">
    <property type="term" value="F:phosphatase activity"/>
    <property type="evidence" value="ECO:0007669"/>
    <property type="project" value="TreeGrafter"/>
</dbReference>
<evidence type="ECO:0000313" key="5">
    <source>
        <dbReference type="Proteomes" id="UP000053372"/>
    </source>
</evidence>
<dbReference type="PANTHER" id="PTHR48100">
    <property type="entry name" value="BROAD-SPECIFICITY PHOSPHATASE YOR283W-RELATED"/>
    <property type="match status" value="1"/>
</dbReference>
<feature type="binding site" evidence="2">
    <location>
        <begin position="17"/>
        <end position="24"/>
    </location>
    <ligand>
        <name>substrate</name>
    </ligand>
</feature>
<evidence type="ECO:0008006" key="6">
    <source>
        <dbReference type="Google" id="ProtNLM"/>
    </source>
</evidence>
<dbReference type="Proteomes" id="UP000053372">
    <property type="component" value="Unassembled WGS sequence"/>
</dbReference>
<sequence>MPSKIKEDSKTRIILLRHGESTYNRLGLYQGSCNDSVLTTNGILDAQHTGIYLAELGLNNKNLDLIYSSSLRRSYDTAQEIAQAIANTFEPKIIHTSDLLWETDLPQWRGLGIKYVRKSFPEEYHTWKHNPQDFFMESIERVDNEVDSISRFYPLVDLYSKIRLFWQDLLRNHFGQTILVVAHGGSNRALISAALGIEPKRYHCIQQSNCGISVLQFRGNSLESGQLEAMNLNSHMGYTIPKLQEGAGGIRLLLVCSENDVVNKHKLISCLRNIVLDFSILEEGSNSFHTGQQILKYHSATSQMSANSSNFLQHYTKIIKKRLNISTENKLSNGLVVAELETIKKLIGNILGMSSQNLEKLNLQPGTISAIHYPSVELPPVLQAMNTSESEKYLIHKPEFAQSYLF</sequence>
<dbReference type="InterPro" id="IPR013078">
    <property type="entry name" value="His_Pase_superF_clade-1"/>
</dbReference>
<keyword evidence="5" id="KW-1185">Reference proteome</keyword>
<feature type="site" description="Transition state stabilizer" evidence="3">
    <location>
        <position position="183"/>
    </location>
</feature>
<dbReference type="RefSeq" id="WP_027842358.1">
    <property type="nucleotide sequence ID" value="NZ_LMTZ01000168.1"/>
</dbReference>
<gene>
    <name evidence="4" type="ORF">BC008_07680</name>
</gene>
<name>A0A0V7ZBL5_9CYAN</name>
<evidence type="ECO:0000256" key="3">
    <source>
        <dbReference type="PIRSR" id="PIRSR613078-3"/>
    </source>
</evidence>
<organism evidence="4 5">
    <name type="scientific">Mastigocoleus testarum BC008</name>
    <dbReference type="NCBI Taxonomy" id="371196"/>
    <lineage>
        <taxon>Bacteria</taxon>
        <taxon>Bacillati</taxon>
        <taxon>Cyanobacteriota</taxon>
        <taxon>Cyanophyceae</taxon>
        <taxon>Nostocales</taxon>
        <taxon>Hapalosiphonaceae</taxon>
        <taxon>Mastigocoleus</taxon>
    </lineage>
</organism>
<dbReference type="InterPro" id="IPR050275">
    <property type="entry name" value="PGM_Phosphatase"/>
</dbReference>
<feature type="active site" description="Tele-phosphohistidine intermediate" evidence="1">
    <location>
        <position position="18"/>
    </location>
</feature>
<dbReference type="AlphaFoldDB" id="A0A0V7ZBL5"/>
<dbReference type="SMART" id="SM00855">
    <property type="entry name" value="PGAM"/>
    <property type="match status" value="1"/>
</dbReference>
<dbReference type="PANTHER" id="PTHR48100:SF10">
    <property type="entry name" value="2-CARBOXY-D-ARABINITOL-1-PHOSPHATASE-RELATED"/>
    <property type="match status" value="1"/>
</dbReference>
<dbReference type="EMBL" id="LMTZ01000168">
    <property type="protein sequence ID" value="KST61917.1"/>
    <property type="molecule type" value="Genomic_DNA"/>
</dbReference>
<dbReference type="PROSITE" id="PS00175">
    <property type="entry name" value="PG_MUTASE"/>
    <property type="match status" value="1"/>
</dbReference>
<evidence type="ECO:0000313" key="4">
    <source>
        <dbReference type="EMBL" id="KST61917.1"/>
    </source>
</evidence>